<accession>A0A3N0W3M6</accession>
<protein>
    <recommendedName>
        <fullName evidence="5">Nuclear transport factor 2 family protein</fullName>
    </recommendedName>
</protein>
<comment type="caution">
    <text evidence="1">The sequence shown here is derived from an EMBL/GenBank/DDBJ whole genome shotgun (WGS) entry which is preliminary data.</text>
</comment>
<evidence type="ECO:0000313" key="3">
    <source>
        <dbReference type="Proteomes" id="UP000269375"/>
    </source>
</evidence>
<dbReference type="OrthoDB" id="794858at2"/>
<organism evidence="1 3">
    <name type="scientific">Chryseobacterium daecheongense</name>
    <dbReference type="NCBI Taxonomy" id="192389"/>
    <lineage>
        <taxon>Bacteria</taxon>
        <taxon>Pseudomonadati</taxon>
        <taxon>Bacteroidota</taxon>
        <taxon>Flavobacteriia</taxon>
        <taxon>Flavobacteriales</taxon>
        <taxon>Weeksellaceae</taxon>
        <taxon>Chryseobacterium group</taxon>
        <taxon>Chryseobacterium</taxon>
    </lineage>
</organism>
<dbReference type="SUPFAM" id="SSF54427">
    <property type="entry name" value="NTF2-like"/>
    <property type="match status" value="1"/>
</dbReference>
<dbReference type="Proteomes" id="UP000269375">
    <property type="component" value="Unassembled WGS sequence"/>
</dbReference>
<evidence type="ECO:0008006" key="5">
    <source>
        <dbReference type="Google" id="ProtNLM"/>
    </source>
</evidence>
<reference evidence="2 4" key="2">
    <citation type="submission" date="2019-03" db="EMBL/GenBank/DDBJ databases">
        <title>Genomic Encyclopedia of Archaeal and Bacterial Type Strains, Phase II (KMG-II): from individual species to whole genera.</title>
        <authorList>
            <person name="Goeker M."/>
        </authorList>
    </citation>
    <scope>NUCLEOTIDE SEQUENCE [LARGE SCALE GENOMIC DNA]</scope>
    <source>
        <strain evidence="2 4">DSM 15235</strain>
    </source>
</reference>
<name>A0A3N0W3M6_9FLAO</name>
<gene>
    <name evidence="2" type="ORF">BCF50_1218</name>
    <name evidence="1" type="ORF">EGI05_01785</name>
</gene>
<keyword evidence="4" id="KW-1185">Reference proteome</keyword>
<dbReference type="EMBL" id="SOQW01000001">
    <property type="protein sequence ID" value="TDX95439.1"/>
    <property type="molecule type" value="Genomic_DNA"/>
</dbReference>
<evidence type="ECO:0000313" key="1">
    <source>
        <dbReference type="EMBL" id="ROH99647.1"/>
    </source>
</evidence>
<dbReference type="EMBL" id="RJTX01000001">
    <property type="protein sequence ID" value="ROH99647.1"/>
    <property type="molecule type" value="Genomic_DNA"/>
</dbReference>
<dbReference type="InterPro" id="IPR032710">
    <property type="entry name" value="NTF2-like_dom_sf"/>
</dbReference>
<sequence>MDSKKLIELTKQLIYEATHFNVPYVMQIYADNLLIVKVDKDGVVDTMNKEQLVSFVRGNSEAKATPFSTKADFHYAVCDGNMGMIVMTRDLELNGKSDPKFFTLIWEYSSGRWQVVKESCVELN</sequence>
<evidence type="ECO:0000313" key="2">
    <source>
        <dbReference type="EMBL" id="TDX95439.1"/>
    </source>
</evidence>
<evidence type="ECO:0000313" key="4">
    <source>
        <dbReference type="Proteomes" id="UP000295709"/>
    </source>
</evidence>
<dbReference type="RefSeq" id="WP_123261358.1">
    <property type="nucleotide sequence ID" value="NZ_RJTX01000001.1"/>
</dbReference>
<dbReference type="AlphaFoldDB" id="A0A3N0W3M6"/>
<proteinExistence type="predicted"/>
<dbReference type="Proteomes" id="UP000295709">
    <property type="component" value="Unassembled WGS sequence"/>
</dbReference>
<reference evidence="1 3" key="1">
    <citation type="submission" date="2018-11" db="EMBL/GenBank/DDBJ databases">
        <title>Proposal to divide the Flavobacteriaceae and reorganize its genera based on Amino Acid Identity values calculated from whole genome sequences.</title>
        <authorList>
            <person name="Nicholson A.C."/>
            <person name="Gulvik C.A."/>
            <person name="Whitney A.M."/>
            <person name="Humrighouse B.W."/>
            <person name="Bell M."/>
            <person name="Holmes B."/>
            <person name="Steigerwalt A."/>
            <person name="Villarma A."/>
            <person name="Sheth M."/>
            <person name="Batra D."/>
            <person name="Pryor J."/>
            <person name="Bernardet J.-F."/>
            <person name="Hugo C."/>
            <person name="Kampfer P."/>
            <person name="Newman J."/>
            <person name="Mcquiston J.R."/>
        </authorList>
    </citation>
    <scope>NUCLEOTIDE SEQUENCE [LARGE SCALE GENOMIC DNA]</scope>
    <source>
        <strain evidence="1 3">DSM 15235</strain>
    </source>
</reference>